<sequence length="154" mass="17901">MKLLILILSIAFFFQSCKNHTKKDSQTTQQPSTDTVLQIENFTIWPEEVMGCSCYSSKNKEDFRSQRYLVIDDYFSKALIKVNGKTETLNLVSNDTLNSKKERLKIWKNDNFELRVETYEIDAIDEIWVHEGILKLTSNNEQTFETAIFGHCGC</sequence>
<keyword evidence="2" id="KW-1185">Reference proteome</keyword>
<evidence type="ECO:0008006" key="3">
    <source>
        <dbReference type="Google" id="ProtNLM"/>
    </source>
</evidence>
<evidence type="ECO:0000313" key="1">
    <source>
        <dbReference type="EMBL" id="TPV33214.1"/>
    </source>
</evidence>
<comment type="caution">
    <text evidence="1">The sequence shown here is derived from an EMBL/GenBank/DDBJ whole genome shotgun (WGS) entry which is preliminary data.</text>
</comment>
<dbReference type="OrthoDB" id="838474at2"/>
<dbReference type="AlphaFoldDB" id="A0A506PI24"/>
<proteinExistence type="predicted"/>
<organism evidence="1 2">
    <name type="scientific">Paucihalobacter ruber</name>
    <dbReference type="NCBI Taxonomy" id="2567861"/>
    <lineage>
        <taxon>Bacteria</taxon>
        <taxon>Pseudomonadati</taxon>
        <taxon>Bacteroidota</taxon>
        <taxon>Flavobacteriia</taxon>
        <taxon>Flavobacteriales</taxon>
        <taxon>Flavobacteriaceae</taxon>
        <taxon>Paucihalobacter</taxon>
    </lineage>
</organism>
<dbReference type="Proteomes" id="UP000317332">
    <property type="component" value="Unassembled WGS sequence"/>
</dbReference>
<evidence type="ECO:0000313" key="2">
    <source>
        <dbReference type="Proteomes" id="UP000317332"/>
    </source>
</evidence>
<dbReference type="EMBL" id="VHIQ01000004">
    <property type="protein sequence ID" value="TPV33214.1"/>
    <property type="molecule type" value="Genomic_DNA"/>
</dbReference>
<gene>
    <name evidence="1" type="ORF">FJ651_08955</name>
</gene>
<dbReference type="PROSITE" id="PS51257">
    <property type="entry name" value="PROKAR_LIPOPROTEIN"/>
    <property type="match status" value="1"/>
</dbReference>
<dbReference type="RefSeq" id="WP_140990176.1">
    <property type="nucleotide sequence ID" value="NZ_VHIQ01000004.1"/>
</dbReference>
<reference evidence="1 2" key="1">
    <citation type="submission" date="2019-06" db="EMBL/GenBank/DDBJ databases">
        <title>Flavobacteriaceae Paucihalobacterium erythroidium CWB-1, complete genome.</title>
        <authorList>
            <person name="Wu S."/>
        </authorList>
    </citation>
    <scope>NUCLEOTIDE SEQUENCE [LARGE SCALE GENOMIC DNA]</scope>
    <source>
        <strain evidence="1 2">CWB-1</strain>
    </source>
</reference>
<accession>A0A506PI24</accession>
<protein>
    <recommendedName>
        <fullName evidence="3">Lipoprotein</fullName>
    </recommendedName>
</protein>
<name>A0A506PI24_9FLAO</name>